<accession>A0A4Q7ZSN2</accession>
<dbReference type="OrthoDB" id="3289219at2"/>
<dbReference type="InterPro" id="IPR002372">
    <property type="entry name" value="PQQ_rpt_dom"/>
</dbReference>
<dbReference type="PANTHER" id="PTHR34512:SF30">
    <property type="entry name" value="OUTER MEMBRANE PROTEIN ASSEMBLY FACTOR BAMB"/>
    <property type="match status" value="1"/>
</dbReference>
<dbReference type="Proteomes" id="UP000292564">
    <property type="component" value="Unassembled WGS sequence"/>
</dbReference>
<feature type="domain" description="Pyrrolo-quinoline quinone repeat" evidence="1">
    <location>
        <begin position="10"/>
        <end position="146"/>
    </location>
</feature>
<keyword evidence="3" id="KW-1185">Reference proteome</keyword>
<evidence type="ECO:0000259" key="1">
    <source>
        <dbReference type="Pfam" id="PF13360"/>
    </source>
</evidence>
<dbReference type="PANTHER" id="PTHR34512">
    <property type="entry name" value="CELL SURFACE PROTEIN"/>
    <property type="match status" value="1"/>
</dbReference>
<dbReference type="RefSeq" id="WP_130511996.1">
    <property type="nucleotide sequence ID" value="NZ_SHKY01000001.1"/>
</dbReference>
<dbReference type="Gene3D" id="2.130.10.10">
    <property type="entry name" value="YVTN repeat-like/Quinoprotein amine dehydrogenase"/>
    <property type="match status" value="1"/>
</dbReference>
<dbReference type="InterPro" id="IPR011047">
    <property type="entry name" value="Quinoprotein_ADH-like_sf"/>
</dbReference>
<dbReference type="InterPro" id="IPR015943">
    <property type="entry name" value="WD40/YVTN_repeat-like_dom_sf"/>
</dbReference>
<evidence type="ECO:0000313" key="2">
    <source>
        <dbReference type="EMBL" id="RZU53515.1"/>
    </source>
</evidence>
<evidence type="ECO:0000313" key="3">
    <source>
        <dbReference type="Proteomes" id="UP000292564"/>
    </source>
</evidence>
<reference evidence="2 3" key="1">
    <citation type="submission" date="2019-02" db="EMBL/GenBank/DDBJ databases">
        <title>Sequencing the genomes of 1000 actinobacteria strains.</title>
        <authorList>
            <person name="Klenk H.-P."/>
        </authorList>
    </citation>
    <scope>NUCLEOTIDE SEQUENCE [LARGE SCALE GENOMIC DNA]</scope>
    <source>
        <strain evidence="2 3">DSM 45162</strain>
    </source>
</reference>
<dbReference type="Gene3D" id="2.40.10.480">
    <property type="match status" value="1"/>
</dbReference>
<dbReference type="Pfam" id="PF13360">
    <property type="entry name" value="PQQ_2"/>
    <property type="match status" value="2"/>
</dbReference>
<sequence length="321" mass="33372">MGGWSCSGTTPPLVATGRVFVADETGVGAYQAKTGRRIWHHRWDSPDQASTPSMALSGGLLLVGVADCESVSSVGGDVFAFNVATGRLKWHQSLPRPAHSLLVDKGVVVTSGASDTLGVTAYRVRDGRELWTLQGYFAGAAAHGRLFVSGAYDVFRVAAVSITTGRTIWTTPDLSSSVVGGVVAATPAGDLVYTAYESGLLCLRSSNGSIVWRDPNPNGQLATDGRRVYRASGNAIEALSARTGRRLWTTGLAGSTSQPVRAGGLLYTVVSGGKPLGILNAANGSIASTARHLPNLNDAHVVVSGGRLYMTIGNTLVAYAL</sequence>
<dbReference type="SMART" id="SM00564">
    <property type="entry name" value="PQQ"/>
    <property type="match status" value="5"/>
</dbReference>
<organism evidence="2 3">
    <name type="scientific">Krasilnikovia cinnamomea</name>
    <dbReference type="NCBI Taxonomy" id="349313"/>
    <lineage>
        <taxon>Bacteria</taxon>
        <taxon>Bacillati</taxon>
        <taxon>Actinomycetota</taxon>
        <taxon>Actinomycetes</taxon>
        <taxon>Micromonosporales</taxon>
        <taxon>Micromonosporaceae</taxon>
        <taxon>Krasilnikovia</taxon>
    </lineage>
</organism>
<dbReference type="EMBL" id="SHKY01000001">
    <property type="protein sequence ID" value="RZU53515.1"/>
    <property type="molecule type" value="Genomic_DNA"/>
</dbReference>
<dbReference type="SUPFAM" id="SSF50998">
    <property type="entry name" value="Quinoprotein alcohol dehydrogenase-like"/>
    <property type="match status" value="1"/>
</dbReference>
<dbReference type="InterPro" id="IPR018391">
    <property type="entry name" value="PQQ_b-propeller_rpt"/>
</dbReference>
<name>A0A4Q7ZSN2_9ACTN</name>
<feature type="domain" description="Pyrrolo-quinoline quinone repeat" evidence="1">
    <location>
        <begin position="156"/>
        <end position="286"/>
    </location>
</feature>
<comment type="caution">
    <text evidence="2">The sequence shown here is derived from an EMBL/GenBank/DDBJ whole genome shotgun (WGS) entry which is preliminary data.</text>
</comment>
<protein>
    <submittedName>
        <fullName evidence="2">Outer membrane protein assembly factor BamB</fullName>
    </submittedName>
</protein>
<gene>
    <name evidence="2" type="ORF">EV385_5444</name>
</gene>
<dbReference type="AlphaFoldDB" id="A0A4Q7ZSN2"/>
<proteinExistence type="predicted"/>